<dbReference type="CDD" id="cd16917">
    <property type="entry name" value="HATPase_UhpB-NarQ-NarX-like"/>
    <property type="match status" value="1"/>
</dbReference>
<dbReference type="InterPro" id="IPR003594">
    <property type="entry name" value="HATPase_dom"/>
</dbReference>
<evidence type="ECO:0000259" key="10">
    <source>
        <dbReference type="SMART" id="SM00387"/>
    </source>
</evidence>
<dbReference type="Gene3D" id="3.30.565.10">
    <property type="entry name" value="Histidine kinase-like ATPase, C-terminal domain"/>
    <property type="match status" value="1"/>
</dbReference>
<accession>A0A1W2EML7</accession>
<proteinExistence type="predicted"/>
<dbReference type="GO" id="GO:0046983">
    <property type="term" value="F:protein dimerization activity"/>
    <property type="evidence" value="ECO:0007669"/>
    <property type="project" value="InterPro"/>
</dbReference>
<dbReference type="SUPFAM" id="SSF55874">
    <property type="entry name" value="ATPase domain of HSP90 chaperone/DNA topoisomerase II/histidine kinase"/>
    <property type="match status" value="1"/>
</dbReference>
<keyword evidence="8" id="KW-0902">Two-component regulatory system</keyword>
<reference evidence="11 12" key="1">
    <citation type="submission" date="2017-04" db="EMBL/GenBank/DDBJ databases">
        <authorList>
            <person name="Afonso C.L."/>
            <person name="Miller P.J."/>
            <person name="Scott M.A."/>
            <person name="Spackman E."/>
            <person name="Goraichik I."/>
            <person name="Dimitrov K.M."/>
            <person name="Suarez D.L."/>
            <person name="Swayne D.E."/>
        </authorList>
    </citation>
    <scope>NUCLEOTIDE SEQUENCE [LARGE SCALE GENOMIC DNA]</scope>
    <source>
        <strain evidence="11 12">DSM 43828</strain>
    </source>
</reference>
<feature type="transmembrane region" description="Helical" evidence="9">
    <location>
        <begin position="46"/>
        <end position="65"/>
    </location>
</feature>
<evidence type="ECO:0000313" key="12">
    <source>
        <dbReference type="Proteomes" id="UP000192674"/>
    </source>
</evidence>
<name>A0A1W2EML7_KIBAR</name>
<dbReference type="SMART" id="SM00387">
    <property type="entry name" value="HATPase_c"/>
    <property type="match status" value="1"/>
</dbReference>
<keyword evidence="4" id="KW-0808">Transferase</keyword>
<feature type="domain" description="Histidine kinase/HSP90-like ATPase" evidence="10">
    <location>
        <begin position="288"/>
        <end position="380"/>
    </location>
</feature>
<keyword evidence="3" id="KW-0597">Phosphoprotein</keyword>
<evidence type="ECO:0000313" key="11">
    <source>
        <dbReference type="EMBL" id="SMD10536.1"/>
    </source>
</evidence>
<keyword evidence="5" id="KW-0547">Nucleotide-binding</keyword>
<dbReference type="Pfam" id="PF23539">
    <property type="entry name" value="DUF7134"/>
    <property type="match status" value="1"/>
</dbReference>
<dbReference type="InterPro" id="IPR055558">
    <property type="entry name" value="DUF7134"/>
</dbReference>
<evidence type="ECO:0000256" key="8">
    <source>
        <dbReference type="ARBA" id="ARBA00023012"/>
    </source>
</evidence>
<dbReference type="EC" id="2.7.13.3" evidence="2"/>
<keyword evidence="7" id="KW-0067">ATP-binding</keyword>
<keyword evidence="9" id="KW-0812">Transmembrane</keyword>
<dbReference type="GO" id="GO:0016020">
    <property type="term" value="C:membrane"/>
    <property type="evidence" value="ECO:0007669"/>
    <property type="project" value="InterPro"/>
</dbReference>
<dbReference type="InterPro" id="IPR036890">
    <property type="entry name" value="HATPase_C_sf"/>
</dbReference>
<evidence type="ECO:0000256" key="4">
    <source>
        <dbReference type="ARBA" id="ARBA00022679"/>
    </source>
</evidence>
<evidence type="ECO:0000256" key="3">
    <source>
        <dbReference type="ARBA" id="ARBA00022553"/>
    </source>
</evidence>
<sequence length="382" mass="40818">MDETAPRPFLIGGLTKAQHYVCDSAATSAYAVLAVLPGLVRGFQAAVPDWLAFVIVLGGILPVAARRRWPRLVFGVVLVLSTLSILLGLLDTPFIAPAMAVYMVALTERRPRWEPTLVVGLLSSLGLLAVLTVSPVQAQSSATGQLLLTIAVMGVTWTVGRAIRDRRAYLARSTDRAVTEERLRIARELHDVVAHSMGLIVVKAGVTNHLVDVRPAQARDALQVIENTGRDALTEMRHMLGVLRTGGSPIELAPAPQPDTLSELADRAAMAGVQVSLETRGLDRLPEGVGLSVYRIVQEALTNVVKHAAPATCHVVVDDDGKEVRIEVTDDGPGGSVLPRQAGHGLIGIRERVTMYHGTCEAGPRPGGGFRVYVTLPYGETS</sequence>
<evidence type="ECO:0000256" key="5">
    <source>
        <dbReference type="ARBA" id="ARBA00022741"/>
    </source>
</evidence>
<comment type="catalytic activity">
    <reaction evidence="1">
        <text>ATP + protein L-histidine = ADP + protein N-phospho-L-histidine.</text>
        <dbReference type="EC" id="2.7.13.3"/>
    </reaction>
</comment>
<gene>
    <name evidence="11" type="ORF">SAMN05661093_04649</name>
</gene>
<evidence type="ECO:0000256" key="9">
    <source>
        <dbReference type="SAM" id="Phobius"/>
    </source>
</evidence>
<dbReference type="GO" id="GO:0005524">
    <property type="term" value="F:ATP binding"/>
    <property type="evidence" value="ECO:0007669"/>
    <property type="project" value="UniProtKB-KW"/>
</dbReference>
<dbReference type="PANTHER" id="PTHR24421">
    <property type="entry name" value="NITRATE/NITRITE SENSOR PROTEIN NARX-RELATED"/>
    <property type="match status" value="1"/>
</dbReference>
<evidence type="ECO:0000256" key="1">
    <source>
        <dbReference type="ARBA" id="ARBA00000085"/>
    </source>
</evidence>
<keyword evidence="6 11" id="KW-0418">Kinase</keyword>
<dbReference type="EMBL" id="FWXV01000003">
    <property type="protein sequence ID" value="SMD10536.1"/>
    <property type="molecule type" value="Genomic_DNA"/>
</dbReference>
<organism evidence="11 12">
    <name type="scientific">Kibdelosporangium aridum</name>
    <dbReference type="NCBI Taxonomy" id="2030"/>
    <lineage>
        <taxon>Bacteria</taxon>
        <taxon>Bacillati</taxon>
        <taxon>Actinomycetota</taxon>
        <taxon>Actinomycetes</taxon>
        <taxon>Pseudonocardiales</taxon>
        <taxon>Pseudonocardiaceae</taxon>
        <taxon>Kibdelosporangium</taxon>
    </lineage>
</organism>
<feature type="transmembrane region" description="Helical" evidence="9">
    <location>
        <begin position="72"/>
        <end position="96"/>
    </location>
</feature>
<protein>
    <recommendedName>
        <fullName evidence="2">histidine kinase</fullName>
        <ecNumber evidence="2">2.7.13.3</ecNumber>
    </recommendedName>
</protein>
<dbReference type="Proteomes" id="UP000192674">
    <property type="component" value="Unassembled WGS sequence"/>
</dbReference>
<keyword evidence="9" id="KW-0472">Membrane</keyword>
<dbReference type="InterPro" id="IPR011712">
    <property type="entry name" value="Sig_transdc_His_kin_sub3_dim/P"/>
</dbReference>
<evidence type="ECO:0000256" key="7">
    <source>
        <dbReference type="ARBA" id="ARBA00022840"/>
    </source>
</evidence>
<evidence type="ECO:0000256" key="6">
    <source>
        <dbReference type="ARBA" id="ARBA00022777"/>
    </source>
</evidence>
<feature type="transmembrane region" description="Helical" evidence="9">
    <location>
        <begin position="146"/>
        <end position="163"/>
    </location>
</feature>
<dbReference type="AlphaFoldDB" id="A0A1W2EML7"/>
<dbReference type="InterPro" id="IPR050482">
    <property type="entry name" value="Sensor_HK_TwoCompSys"/>
</dbReference>
<keyword evidence="12" id="KW-1185">Reference proteome</keyword>
<dbReference type="PANTHER" id="PTHR24421:SF10">
    <property type="entry name" value="NITRATE_NITRITE SENSOR PROTEIN NARQ"/>
    <property type="match status" value="1"/>
</dbReference>
<dbReference type="Pfam" id="PF07730">
    <property type="entry name" value="HisKA_3"/>
    <property type="match status" value="1"/>
</dbReference>
<dbReference type="Pfam" id="PF02518">
    <property type="entry name" value="HATPase_c"/>
    <property type="match status" value="1"/>
</dbReference>
<evidence type="ECO:0000256" key="2">
    <source>
        <dbReference type="ARBA" id="ARBA00012438"/>
    </source>
</evidence>
<dbReference type="Gene3D" id="1.20.5.1930">
    <property type="match status" value="1"/>
</dbReference>
<keyword evidence="9" id="KW-1133">Transmembrane helix</keyword>
<dbReference type="GO" id="GO:0000155">
    <property type="term" value="F:phosphorelay sensor kinase activity"/>
    <property type="evidence" value="ECO:0007669"/>
    <property type="project" value="InterPro"/>
</dbReference>